<dbReference type="Pfam" id="PF14965">
    <property type="entry name" value="BRI3BP"/>
    <property type="match status" value="1"/>
</dbReference>
<dbReference type="Proteomes" id="UP000007648">
    <property type="component" value="Unassembled WGS sequence"/>
</dbReference>
<dbReference type="PANTHER" id="PTHR14550">
    <property type="entry name" value="TRANSMEMBRANE PROTEIN 109"/>
    <property type="match status" value="1"/>
</dbReference>
<dbReference type="GO" id="GO:0042771">
    <property type="term" value="P:intrinsic apoptotic signaling pathway in response to DNA damage by p53 class mediator"/>
    <property type="evidence" value="ECO:0007669"/>
    <property type="project" value="TreeGrafter"/>
</dbReference>
<dbReference type="OrthoDB" id="9902161at2759"/>
<dbReference type="GeneTree" id="ENSGT00390000015704"/>
<dbReference type="InterPro" id="IPR039492">
    <property type="entry name" value="TMEM109"/>
</dbReference>
<evidence type="ECO:0000313" key="4">
    <source>
        <dbReference type="Proteomes" id="UP000007648"/>
    </source>
</evidence>
<dbReference type="AlphaFoldDB" id="A0A7N4P8B8"/>
<proteinExistence type="predicted"/>
<feature type="transmembrane region" description="Helical" evidence="1">
    <location>
        <begin position="114"/>
        <end position="133"/>
    </location>
</feature>
<reference evidence="3" key="3">
    <citation type="submission" date="2025-09" db="UniProtKB">
        <authorList>
            <consortium name="Ensembl"/>
        </authorList>
    </citation>
    <scope>IDENTIFICATION</scope>
</reference>
<keyword evidence="2" id="KW-0732">Signal</keyword>
<dbReference type="GO" id="GO:0071480">
    <property type="term" value="P:cellular response to gamma radiation"/>
    <property type="evidence" value="ECO:0007669"/>
    <property type="project" value="InterPro"/>
</dbReference>
<gene>
    <name evidence="3" type="primary">LOC100920374</name>
</gene>
<evidence type="ECO:0000256" key="2">
    <source>
        <dbReference type="SAM" id="SignalP"/>
    </source>
</evidence>
<dbReference type="KEGG" id="shr:100920374"/>
<name>A0A7N4P8B8_SARHA</name>
<sequence>MGRIPPQALLVASVALLLALHAASSHRDFHFRKPQKKDPVADFLSQTAAAIREAMEALLGPELVHFLAEILPTVSSVLSEFCFTLSRVSAQLLDAVGLEGDHLTRALKLSPDEVQVLLLWGFGALAAYWMLALLGQGLKLLLFLVAFVVVVRSVLELFGGREEEPWEAI</sequence>
<feature type="signal peptide" evidence="2">
    <location>
        <begin position="1"/>
        <end position="25"/>
    </location>
</feature>
<keyword evidence="1" id="KW-1133">Transmembrane helix</keyword>
<keyword evidence="1" id="KW-0812">Transmembrane</keyword>
<accession>A0A7N4P8B8</accession>
<reference evidence="3" key="2">
    <citation type="submission" date="2025-08" db="UniProtKB">
        <authorList>
            <consortium name="Ensembl"/>
        </authorList>
    </citation>
    <scope>IDENTIFICATION</scope>
</reference>
<dbReference type="InParanoid" id="A0A7N4P8B8"/>
<protein>
    <recommendedName>
        <fullName evidence="5">Transmembrane protein 109</fullName>
    </recommendedName>
</protein>
<feature type="chain" id="PRO_5029735624" description="Transmembrane protein 109" evidence="2">
    <location>
        <begin position="26"/>
        <end position="169"/>
    </location>
</feature>
<keyword evidence="1" id="KW-0472">Membrane</keyword>
<evidence type="ECO:0000256" key="1">
    <source>
        <dbReference type="SAM" id="Phobius"/>
    </source>
</evidence>
<dbReference type="GeneID" id="100920374"/>
<evidence type="ECO:0008006" key="5">
    <source>
        <dbReference type="Google" id="ProtNLM"/>
    </source>
</evidence>
<dbReference type="PANTHER" id="PTHR14550:SF2">
    <property type="entry name" value="TRANSMEMBRANE PROTEIN 109"/>
    <property type="match status" value="1"/>
</dbReference>
<reference evidence="3 4" key="1">
    <citation type="journal article" date="2011" name="Proc. Natl. Acad. Sci. U.S.A.">
        <title>Genetic diversity and population structure of the endangered marsupial Sarcophilus harrisii (Tasmanian devil).</title>
        <authorList>
            <person name="Miller W."/>
            <person name="Hayes V.M."/>
            <person name="Ratan A."/>
            <person name="Petersen D.C."/>
            <person name="Wittekindt N.E."/>
            <person name="Miller J."/>
            <person name="Walenz B."/>
            <person name="Knight J."/>
            <person name="Qi J."/>
            <person name="Zhao F."/>
            <person name="Wang Q."/>
            <person name="Bedoya-Reina O.C."/>
            <person name="Katiyar N."/>
            <person name="Tomsho L.P."/>
            <person name="Kasson L.M."/>
            <person name="Hardie R.A."/>
            <person name="Woodbridge P."/>
            <person name="Tindall E.A."/>
            <person name="Bertelsen M.F."/>
            <person name="Dixon D."/>
            <person name="Pyecroft S."/>
            <person name="Helgen K.M."/>
            <person name="Lesk A.M."/>
            <person name="Pringle T.H."/>
            <person name="Patterson N."/>
            <person name="Zhang Y."/>
            <person name="Kreiss A."/>
            <person name="Woods G.M."/>
            <person name="Jones M.E."/>
            <person name="Schuster S.C."/>
        </authorList>
    </citation>
    <scope>NUCLEOTIDE SEQUENCE [LARGE SCALE GENOMIC DNA]</scope>
</reference>
<evidence type="ECO:0000313" key="3">
    <source>
        <dbReference type="Ensembl" id="ENSSHAP00000034657.1"/>
    </source>
</evidence>
<organism evidence="3 4">
    <name type="scientific">Sarcophilus harrisii</name>
    <name type="common">Tasmanian devil</name>
    <name type="synonym">Sarcophilus laniarius</name>
    <dbReference type="NCBI Taxonomy" id="9305"/>
    <lineage>
        <taxon>Eukaryota</taxon>
        <taxon>Metazoa</taxon>
        <taxon>Chordata</taxon>
        <taxon>Craniata</taxon>
        <taxon>Vertebrata</taxon>
        <taxon>Euteleostomi</taxon>
        <taxon>Mammalia</taxon>
        <taxon>Metatheria</taxon>
        <taxon>Dasyuromorphia</taxon>
        <taxon>Dasyuridae</taxon>
        <taxon>Sarcophilus</taxon>
    </lineage>
</organism>
<keyword evidence="4" id="KW-1185">Reference proteome</keyword>
<dbReference type="Ensembl" id="ENSSHAT00000034025.1">
    <property type="protein sequence ID" value="ENSSHAP00000034657.1"/>
    <property type="gene ID" value="ENSSHAG00000029483.1"/>
</dbReference>